<feature type="binding site" evidence="3">
    <location>
        <position position="82"/>
    </location>
    <ligand>
        <name>substrate</name>
    </ligand>
</feature>
<dbReference type="Proteomes" id="UP000310458">
    <property type="component" value="Unassembled WGS sequence"/>
</dbReference>
<feature type="binding site" evidence="3">
    <location>
        <begin position="32"/>
        <end position="39"/>
    </location>
    <ligand>
        <name>substrate</name>
    </ligand>
</feature>
<evidence type="ECO:0000313" key="4">
    <source>
        <dbReference type="EMBL" id="TLP93041.1"/>
    </source>
</evidence>
<keyword evidence="5" id="KW-1185">Reference proteome</keyword>
<reference evidence="4 5" key="1">
    <citation type="submission" date="2019-05" db="EMBL/GenBank/DDBJ databases">
        <title>Nesterenkonia sp. GY074 isolated from the Southern Atlantic Ocean.</title>
        <authorList>
            <person name="Zhang G."/>
        </authorList>
    </citation>
    <scope>NUCLEOTIDE SEQUENCE [LARGE SCALE GENOMIC DNA]</scope>
    <source>
        <strain evidence="4 5">GY074</strain>
    </source>
</reference>
<accession>A0A5R9B988</accession>
<protein>
    <submittedName>
        <fullName evidence="4">Histidine phosphatase family protein</fullName>
    </submittedName>
</protein>
<dbReference type="GO" id="GO:0043456">
    <property type="term" value="P:regulation of pentose-phosphate shunt"/>
    <property type="evidence" value="ECO:0007669"/>
    <property type="project" value="TreeGrafter"/>
</dbReference>
<feature type="active site" description="Proton donor/acceptor" evidence="2">
    <location>
        <position position="104"/>
    </location>
</feature>
<dbReference type="AlphaFoldDB" id="A0A5R9B988"/>
<dbReference type="SUPFAM" id="SSF53254">
    <property type="entry name" value="Phosphoglycerate mutase-like"/>
    <property type="match status" value="1"/>
</dbReference>
<dbReference type="Pfam" id="PF00300">
    <property type="entry name" value="His_Phos_1"/>
    <property type="match status" value="1"/>
</dbReference>
<sequence>MNSLSPCLRVKLMGALIRRLFGDLLIRVICVRHGETEWNRAHRLQGQSEVALADSGIRQAQAAGLYVRGQQPAAGYVSPLTRTHATFAQFRLGFEPVEEPRLIEQSLGTWEGMETAAAKTEYAAEYAAWKKGTGTPPGGEDPSAVVDRMRAAFFSIVRRAAEISPTPSVDTDYDLRTVVIVSHGTSTKALLEGLGLIDRSQVISLSAAAISVVDVPLHGGPLSSSLPKGGTQIHGGPEEEARVIRQLSDEQIETYAKLRMYNLSPEILDAARSESQVR</sequence>
<dbReference type="GO" id="GO:0004331">
    <property type="term" value="F:fructose-2,6-bisphosphate 2-phosphatase activity"/>
    <property type="evidence" value="ECO:0007669"/>
    <property type="project" value="TreeGrafter"/>
</dbReference>
<dbReference type="EMBL" id="VAVZ01000051">
    <property type="protein sequence ID" value="TLP93041.1"/>
    <property type="molecule type" value="Genomic_DNA"/>
</dbReference>
<dbReference type="GO" id="GO:0005829">
    <property type="term" value="C:cytosol"/>
    <property type="evidence" value="ECO:0007669"/>
    <property type="project" value="TreeGrafter"/>
</dbReference>
<evidence type="ECO:0000256" key="1">
    <source>
        <dbReference type="ARBA" id="ARBA00022801"/>
    </source>
</evidence>
<evidence type="ECO:0000313" key="5">
    <source>
        <dbReference type="Proteomes" id="UP000310458"/>
    </source>
</evidence>
<dbReference type="InterPro" id="IPR013078">
    <property type="entry name" value="His_Pase_superF_clade-1"/>
</dbReference>
<dbReference type="InterPro" id="IPR051695">
    <property type="entry name" value="Phosphoglycerate_Mutase"/>
</dbReference>
<dbReference type="OrthoDB" id="4697614at2"/>
<dbReference type="InterPro" id="IPR029033">
    <property type="entry name" value="His_PPase_superfam"/>
</dbReference>
<gene>
    <name evidence="4" type="ORF">FEF26_13950</name>
</gene>
<dbReference type="PANTHER" id="PTHR46517:SF1">
    <property type="entry name" value="FRUCTOSE-2,6-BISPHOSPHATASE TIGAR"/>
    <property type="match status" value="1"/>
</dbReference>
<organism evidence="4 5">
    <name type="scientific">Nesterenkonia salmonea</name>
    <dbReference type="NCBI Taxonomy" id="1804987"/>
    <lineage>
        <taxon>Bacteria</taxon>
        <taxon>Bacillati</taxon>
        <taxon>Actinomycetota</taxon>
        <taxon>Actinomycetes</taxon>
        <taxon>Micrococcales</taxon>
        <taxon>Micrococcaceae</taxon>
        <taxon>Nesterenkonia</taxon>
    </lineage>
</organism>
<dbReference type="GO" id="GO:0045820">
    <property type="term" value="P:negative regulation of glycolytic process"/>
    <property type="evidence" value="ECO:0007669"/>
    <property type="project" value="TreeGrafter"/>
</dbReference>
<dbReference type="SMART" id="SM00855">
    <property type="entry name" value="PGAM"/>
    <property type="match status" value="1"/>
</dbReference>
<dbReference type="CDD" id="cd07067">
    <property type="entry name" value="HP_PGM_like"/>
    <property type="match status" value="1"/>
</dbReference>
<name>A0A5R9B988_9MICC</name>
<evidence type="ECO:0000256" key="2">
    <source>
        <dbReference type="PIRSR" id="PIRSR613078-1"/>
    </source>
</evidence>
<keyword evidence="1" id="KW-0378">Hydrolase</keyword>
<dbReference type="PANTHER" id="PTHR46517">
    <property type="entry name" value="FRUCTOSE-2,6-BISPHOSPHATASE TIGAR"/>
    <property type="match status" value="1"/>
</dbReference>
<proteinExistence type="predicted"/>
<evidence type="ECO:0000256" key="3">
    <source>
        <dbReference type="PIRSR" id="PIRSR613078-2"/>
    </source>
</evidence>
<dbReference type="Gene3D" id="3.40.50.1240">
    <property type="entry name" value="Phosphoglycerate mutase-like"/>
    <property type="match status" value="1"/>
</dbReference>
<comment type="caution">
    <text evidence="4">The sequence shown here is derived from an EMBL/GenBank/DDBJ whole genome shotgun (WGS) entry which is preliminary data.</text>
</comment>
<feature type="active site" description="Tele-phosphohistidine intermediate" evidence="2">
    <location>
        <position position="33"/>
    </location>
</feature>